<name>A0AAE1UZH9_9SOLA</name>
<proteinExistence type="predicted"/>
<reference evidence="2" key="1">
    <citation type="submission" date="2023-12" db="EMBL/GenBank/DDBJ databases">
        <title>Genome assembly of Anisodus tanguticus.</title>
        <authorList>
            <person name="Wang Y.-J."/>
        </authorList>
    </citation>
    <scope>NUCLEOTIDE SEQUENCE</scope>
    <source>
        <strain evidence="2">KB-2021</strain>
        <tissue evidence="2">Leaf</tissue>
    </source>
</reference>
<accession>A0AAE1UZH9</accession>
<feature type="compositionally biased region" description="Polar residues" evidence="1">
    <location>
        <begin position="74"/>
        <end position="89"/>
    </location>
</feature>
<comment type="caution">
    <text evidence="2">The sequence shown here is derived from an EMBL/GenBank/DDBJ whole genome shotgun (WGS) entry which is preliminary data.</text>
</comment>
<protein>
    <submittedName>
        <fullName evidence="2">Uncharacterized protein</fullName>
    </submittedName>
</protein>
<sequence>MILSKMSCVHRVKTASNLYIQFGLFSFGSIRPEPFQTSHMYPQAIDGIEPTRAEIYILPHTKRKDGRPLDEESSNTIVPDANSGNEQPI</sequence>
<dbReference type="Proteomes" id="UP001291623">
    <property type="component" value="Unassembled WGS sequence"/>
</dbReference>
<dbReference type="AlphaFoldDB" id="A0AAE1UZH9"/>
<evidence type="ECO:0000256" key="1">
    <source>
        <dbReference type="SAM" id="MobiDB-lite"/>
    </source>
</evidence>
<dbReference type="EMBL" id="JAVYJV010000021">
    <property type="protein sequence ID" value="KAK4342655.1"/>
    <property type="molecule type" value="Genomic_DNA"/>
</dbReference>
<keyword evidence="3" id="KW-1185">Reference proteome</keyword>
<feature type="region of interest" description="Disordered" evidence="1">
    <location>
        <begin position="61"/>
        <end position="89"/>
    </location>
</feature>
<evidence type="ECO:0000313" key="3">
    <source>
        <dbReference type="Proteomes" id="UP001291623"/>
    </source>
</evidence>
<gene>
    <name evidence="2" type="ORF">RND71_038471</name>
</gene>
<evidence type="ECO:0000313" key="2">
    <source>
        <dbReference type="EMBL" id="KAK4342655.1"/>
    </source>
</evidence>
<organism evidence="2 3">
    <name type="scientific">Anisodus tanguticus</name>
    <dbReference type="NCBI Taxonomy" id="243964"/>
    <lineage>
        <taxon>Eukaryota</taxon>
        <taxon>Viridiplantae</taxon>
        <taxon>Streptophyta</taxon>
        <taxon>Embryophyta</taxon>
        <taxon>Tracheophyta</taxon>
        <taxon>Spermatophyta</taxon>
        <taxon>Magnoliopsida</taxon>
        <taxon>eudicotyledons</taxon>
        <taxon>Gunneridae</taxon>
        <taxon>Pentapetalae</taxon>
        <taxon>asterids</taxon>
        <taxon>lamiids</taxon>
        <taxon>Solanales</taxon>
        <taxon>Solanaceae</taxon>
        <taxon>Solanoideae</taxon>
        <taxon>Hyoscyameae</taxon>
        <taxon>Anisodus</taxon>
    </lineage>
</organism>